<proteinExistence type="predicted"/>
<feature type="transmembrane region" description="Helical" evidence="1">
    <location>
        <begin position="43"/>
        <end position="64"/>
    </location>
</feature>
<dbReference type="RefSeq" id="WP_090162821.1">
    <property type="nucleotide sequence ID" value="NZ_CACWQI010000008.1"/>
</dbReference>
<gene>
    <name evidence="2" type="ORF">SAMN05216508_10370</name>
</gene>
<keyword evidence="3" id="KW-1185">Reference proteome</keyword>
<feature type="transmembrane region" description="Helical" evidence="1">
    <location>
        <begin position="241"/>
        <end position="262"/>
    </location>
</feature>
<organism evidence="2 3">
    <name type="scientific">Eubacterium pyruvativorans</name>
    <dbReference type="NCBI Taxonomy" id="155865"/>
    <lineage>
        <taxon>Bacteria</taxon>
        <taxon>Bacillati</taxon>
        <taxon>Bacillota</taxon>
        <taxon>Clostridia</taxon>
        <taxon>Eubacteriales</taxon>
        <taxon>Eubacteriaceae</taxon>
        <taxon>Eubacterium</taxon>
    </lineage>
</organism>
<name>A0A1I7FQ48_9FIRM</name>
<evidence type="ECO:0008006" key="4">
    <source>
        <dbReference type="Google" id="ProtNLM"/>
    </source>
</evidence>
<dbReference type="Pfam" id="PF11299">
    <property type="entry name" value="DUF3100"/>
    <property type="match status" value="1"/>
</dbReference>
<dbReference type="GeneID" id="78354294"/>
<evidence type="ECO:0000256" key="1">
    <source>
        <dbReference type="SAM" id="Phobius"/>
    </source>
</evidence>
<dbReference type="InterPro" id="IPR021450">
    <property type="entry name" value="DUF3100"/>
</dbReference>
<feature type="transmembrane region" description="Helical" evidence="1">
    <location>
        <begin position="112"/>
        <end position="131"/>
    </location>
</feature>
<keyword evidence="1" id="KW-0812">Transmembrane</keyword>
<evidence type="ECO:0000313" key="3">
    <source>
        <dbReference type="Proteomes" id="UP000198817"/>
    </source>
</evidence>
<protein>
    <recommendedName>
        <fullName evidence="4">DUF3100 domain-containing protein</fullName>
    </recommendedName>
</protein>
<feature type="transmembrane region" description="Helical" evidence="1">
    <location>
        <begin position="12"/>
        <end position="31"/>
    </location>
</feature>
<evidence type="ECO:0000313" key="2">
    <source>
        <dbReference type="EMBL" id="SFU38278.1"/>
    </source>
</evidence>
<dbReference type="OrthoDB" id="5451070at2"/>
<sequence>MKFENTKKVLQSWPLVLTCFVIVCISEKINIITIPVGQANIMFLPLLYAMVLGLLCFLIKPIKWIDVESSHKANTFVVIGISVFIAKVAVNSGAAIIVIAKSGYVVPLIAQEFGNLGTILVALPVAVLLGFKREAVGMTHSIAREPNVGLIAQKYGLDSPEGRGVLTTYTVGTVIGTIFMNLLVSFLAAFTPIHVYALAMACGVGSGSMMAASSAPLLAMFEEGSAQYNMISTLAGLSNTFSTADGILMSILIGLPLCNWWYKKLDRYRSRRSGKQ</sequence>
<keyword evidence="1" id="KW-1133">Transmembrane helix</keyword>
<accession>A0A1I7FQ48</accession>
<dbReference type="EMBL" id="FPBT01000003">
    <property type="protein sequence ID" value="SFU38278.1"/>
    <property type="molecule type" value="Genomic_DNA"/>
</dbReference>
<feature type="transmembrane region" description="Helical" evidence="1">
    <location>
        <begin position="76"/>
        <end position="100"/>
    </location>
</feature>
<dbReference type="Proteomes" id="UP000198817">
    <property type="component" value="Unassembled WGS sequence"/>
</dbReference>
<keyword evidence="1" id="KW-0472">Membrane</keyword>
<reference evidence="2 3" key="1">
    <citation type="submission" date="2016-10" db="EMBL/GenBank/DDBJ databases">
        <authorList>
            <person name="de Groot N.N."/>
        </authorList>
    </citation>
    <scope>NUCLEOTIDE SEQUENCE [LARGE SCALE GENOMIC DNA]</scope>
    <source>
        <strain evidence="2 3">KHGC13</strain>
    </source>
</reference>
<dbReference type="STRING" id="155865.SAMN05216515_10370"/>
<dbReference type="AlphaFoldDB" id="A0A1I7FQ48"/>